<organism evidence="1 2">
    <name type="scientific">Colletotrichum melonis</name>
    <dbReference type="NCBI Taxonomy" id="1209925"/>
    <lineage>
        <taxon>Eukaryota</taxon>
        <taxon>Fungi</taxon>
        <taxon>Dikarya</taxon>
        <taxon>Ascomycota</taxon>
        <taxon>Pezizomycotina</taxon>
        <taxon>Sordariomycetes</taxon>
        <taxon>Hypocreomycetidae</taxon>
        <taxon>Glomerellales</taxon>
        <taxon>Glomerellaceae</taxon>
        <taxon>Colletotrichum</taxon>
        <taxon>Colletotrichum acutatum species complex</taxon>
    </lineage>
</organism>
<name>A0AAI9U6T6_9PEZI</name>
<proteinExistence type="predicted"/>
<dbReference type="EMBL" id="MLGG01000057">
    <property type="protein sequence ID" value="KAK1450531.1"/>
    <property type="molecule type" value="Genomic_DNA"/>
</dbReference>
<dbReference type="AlphaFoldDB" id="A0AAI9U6T6"/>
<reference evidence="1 2" key="1">
    <citation type="submission" date="2016-10" db="EMBL/GenBank/DDBJ databases">
        <title>The genome sequence of Colletotrichum fioriniae PJ7.</title>
        <authorList>
            <person name="Baroncelli R."/>
        </authorList>
    </citation>
    <scope>NUCLEOTIDE SEQUENCE [LARGE SCALE GENOMIC DNA]</scope>
    <source>
        <strain evidence="1">Col 31</strain>
    </source>
</reference>
<protein>
    <submittedName>
        <fullName evidence="1">Uncharacterized protein</fullName>
    </submittedName>
</protein>
<gene>
    <name evidence="1" type="ORF">CMEL01_07867</name>
</gene>
<evidence type="ECO:0000313" key="2">
    <source>
        <dbReference type="Proteomes" id="UP001239795"/>
    </source>
</evidence>
<dbReference type="Proteomes" id="UP001239795">
    <property type="component" value="Unassembled WGS sequence"/>
</dbReference>
<accession>A0AAI9U6T6</accession>
<comment type="caution">
    <text evidence="1">The sequence shown here is derived from an EMBL/GenBank/DDBJ whole genome shotgun (WGS) entry which is preliminary data.</text>
</comment>
<sequence>MRQNLDWLSLAKSFESLSCAKRYLDIQLSRLHQRAVRLVGHSTLGTLDSQCHFTASWRRRYNRRPTSILLRTSPVGSACRVVRLVLRKSSC</sequence>
<keyword evidence="2" id="KW-1185">Reference proteome</keyword>
<evidence type="ECO:0000313" key="1">
    <source>
        <dbReference type="EMBL" id="KAK1450531.1"/>
    </source>
</evidence>